<evidence type="ECO:0000256" key="2">
    <source>
        <dbReference type="ARBA" id="ARBA00005063"/>
    </source>
</evidence>
<dbReference type="PANTHER" id="PTHR42684:SF3">
    <property type="entry name" value="ADENOSYLMETHIONINE-8-AMINO-7-OXONONANOATE AMINOTRANSFERASE"/>
    <property type="match status" value="1"/>
</dbReference>
<dbReference type="Pfam" id="PF00202">
    <property type="entry name" value="Aminotran_3"/>
    <property type="match status" value="1"/>
</dbReference>
<comment type="subcellular location">
    <subcellularLocation>
        <location evidence="9">Cytoplasm</location>
    </subcellularLocation>
</comment>
<dbReference type="HAMAP" id="MF_00834">
    <property type="entry name" value="BioA"/>
    <property type="match status" value="1"/>
</dbReference>
<dbReference type="InterPro" id="IPR015421">
    <property type="entry name" value="PyrdxlP-dep_Trfase_major"/>
</dbReference>
<protein>
    <recommendedName>
        <fullName evidence="9">Adenosylmethionine-8-amino-7-oxononanoate aminotransferase</fullName>
        <ecNumber evidence="9">2.6.1.62</ecNumber>
    </recommendedName>
    <alternativeName>
        <fullName evidence="9">7,8-diamino-pelargonic acid aminotransferase</fullName>
        <shortName evidence="9">DAPA AT</shortName>
        <shortName evidence="9">DAPA aminotransferase</shortName>
    </alternativeName>
    <alternativeName>
        <fullName evidence="9">7,8-diaminononanoate synthase</fullName>
        <shortName evidence="9">DANS</shortName>
    </alternativeName>
    <alternativeName>
        <fullName evidence="9">Diaminopelargonic acid synthase</fullName>
    </alternativeName>
</protein>
<evidence type="ECO:0000256" key="4">
    <source>
        <dbReference type="ARBA" id="ARBA00022679"/>
    </source>
</evidence>
<dbReference type="Gene3D" id="3.90.1150.10">
    <property type="entry name" value="Aspartate Aminotransferase, domain 1"/>
    <property type="match status" value="1"/>
</dbReference>
<comment type="function">
    <text evidence="9">Catalyzes the transfer of the alpha-amino group from S-adenosyl-L-methionine (SAM) to 7-keto-8-aminopelargonic acid (KAPA) to form 7,8-diaminopelargonic acid (DAPA). It is the only aminotransferase known to utilize SAM as an amino donor.</text>
</comment>
<dbReference type="EC" id="2.6.1.62" evidence="9"/>
<feature type="binding site" evidence="9">
    <location>
        <position position="253"/>
    </location>
    <ligand>
        <name>pyridoxal 5'-phosphate</name>
        <dbReference type="ChEBI" id="CHEBI:597326"/>
    </ligand>
</feature>
<dbReference type="STRING" id="80876.SAMN05421779_102594"/>
<dbReference type="InterPro" id="IPR015422">
    <property type="entry name" value="PyrdxlP-dep_Trfase_small"/>
</dbReference>
<dbReference type="Gene3D" id="3.40.640.10">
    <property type="entry name" value="Type I PLP-dependent aspartate aminotransferase-like (Major domain)"/>
    <property type="match status" value="1"/>
</dbReference>
<dbReference type="SUPFAM" id="SSF53383">
    <property type="entry name" value="PLP-dependent transferases"/>
    <property type="match status" value="1"/>
</dbReference>
<evidence type="ECO:0000256" key="5">
    <source>
        <dbReference type="ARBA" id="ARBA00022691"/>
    </source>
</evidence>
<dbReference type="GO" id="GO:0009102">
    <property type="term" value="P:biotin biosynthetic process"/>
    <property type="evidence" value="ECO:0007669"/>
    <property type="project" value="UniProtKB-UniRule"/>
</dbReference>
<evidence type="ECO:0000256" key="9">
    <source>
        <dbReference type="HAMAP-Rule" id="MF_00834"/>
    </source>
</evidence>
<comment type="similarity">
    <text evidence="9">Belongs to the class-III pyridoxal-phosphate-dependent aminotransferase family. BioA subfamily.</text>
</comment>
<feature type="binding site" evidence="9">
    <location>
        <position position="149"/>
    </location>
    <ligand>
        <name>substrate</name>
    </ligand>
</feature>
<keyword evidence="4 9" id="KW-0808">Transferase</keyword>
<dbReference type="NCBIfam" id="TIGR00508">
    <property type="entry name" value="bioA"/>
    <property type="match status" value="1"/>
</dbReference>
<dbReference type="InterPro" id="IPR015424">
    <property type="entry name" value="PyrdxlP-dep_Trfase"/>
</dbReference>
<dbReference type="PROSITE" id="PS00600">
    <property type="entry name" value="AA_TRANSFER_CLASS_3"/>
    <property type="match status" value="1"/>
</dbReference>
<dbReference type="UniPathway" id="UPA00078">
    <property type="reaction ID" value="UER00160"/>
</dbReference>
<feature type="site" description="Participates in the substrate recognition with KAPA and in a stacking interaction with the adenine ring of SAM" evidence="9">
    <location>
        <position position="21"/>
    </location>
</feature>
<evidence type="ECO:0000256" key="3">
    <source>
        <dbReference type="ARBA" id="ARBA00022576"/>
    </source>
</evidence>
<keyword evidence="11" id="KW-1185">Reference proteome</keyword>
<dbReference type="GO" id="GO:0030170">
    <property type="term" value="F:pyridoxal phosphate binding"/>
    <property type="evidence" value="ECO:0007669"/>
    <property type="project" value="UniProtKB-UniRule"/>
</dbReference>
<dbReference type="EMBL" id="FTOA01000002">
    <property type="protein sequence ID" value="SIS56259.1"/>
    <property type="molecule type" value="Genomic_DNA"/>
</dbReference>
<comment type="pathway">
    <text evidence="2 9">Cofactor biosynthesis; biotin biosynthesis; 7,8-diaminononanoate from 8-amino-7-oxononanoate (SAM route): step 1/1.</text>
</comment>
<reference evidence="10 11" key="1">
    <citation type="submission" date="2017-01" db="EMBL/GenBank/DDBJ databases">
        <authorList>
            <person name="Mah S.A."/>
            <person name="Swanson W.J."/>
            <person name="Moy G.W."/>
            <person name="Vacquier V.D."/>
        </authorList>
    </citation>
    <scope>NUCLEOTIDE SEQUENCE [LARGE SCALE GENOMIC DNA]</scope>
    <source>
        <strain evidence="10 11">DSM 11589</strain>
    </source>
</reference>
<proteinExistence type="inferred from homology"/>
<comment type="cofactor">
    <cofactor evidence="1 9">
        <name>pyridoxal 5'-phosphate</name>
        <dbReference type="ChEBI" id="CHEBI:597326"/>
    </cofactor>
</comment>
<dbReference type="InterPro" id="IPR005814">
    <property type="entry name" value="Aminotrans_3"/>
</dbReference>
<comment type="subunit">
    <text evidence="9">Homodimer.</text>
</comment>
<feature type="modified residue" description="N6-(pyridoxal phosphate)lysine" evidence="9">
    <location>
        <position position="282"/>
    </location>
</feature>
<dbReference type="InterPro" id="IPR049704">
    <property type="entry name" value="Aminotrans_3_PPA_site"/>
</dbReference>
<evidence type="ECO:0000313" key="10">
    <source>
        <dbReference type="EMBL" id="SIS56259.1"/>
    </source>
</evidence>
<feature type="binding site" evidence="9">
    <location>
        <begin position="317"/>
        <end position="318"/>
    </location>
    <ligand>
        <name>pyridoxal 5'-phosphate</name>
        <dbReference type="ChEBI" id="CHEBI:597326"/>
    </ligand>
</feature>
<feature type="binding site" evidence="9">
    <location>
        <position position="56"/>
    </location>
    <ligand>
        <name>substrate</name>
    </ligand>
</feature>
<dbReference type="AlphaFoldDB" id="A0A1N7K3W5"/>
<feature type="binding site" evidence="9">
    <location>
        <position position="282"/>
    </location>
    <ligand>
        <name>substrate</name>
    </ligand>
</feature>
<keyword evidence="9" id="KW-0963">Cytoplasm</keyword>
<dbReference type="GO" id="GO:0004141">
    <property type="term" value="F:dethiobiotin synthase activity"/>
    <property type="evidence" value="ECO:0007669"/>
    <property type="project" value="TreeGrafter"/>
</dbReference>
<accession>A0A1N7K3W5</accession>
<dbReference type="CDD" id="cd00610">
    <property type="entry name" value="OAT_like"/>
    <property type="match status" value="1"/>
</dbReference>
<keyword evidence="7 9" id="KW-0663">Pyridoxal phosphate</keyword>
<feature type="binding site" evidence="9">
    <location>
        <position position="411"/>
    </location>
    <ligand>
        <name>substrate</name>
    </ligand>
</feature>
<dbReference type="GO" id="GO:0005737">
    <property type="term" value="C:cytoplasm"/>
    <property type="evidence" value="ECO:0007669"/>
    <property type="project" value="UniProtKB-SubCell"/>
</dbReference>
<keyword evidence="6 9" id="KW-0093">Biotin biosynthesis</keyword>
<gene>
    <name evidence="9" type="primary">bioA</name>
    <name evidence="10" type="ORF">SAMN05421779_102594</name>
</gene>
<evidence type="ECO:0000256" key="7">
    <source>
        <dbReference type="ARBA" id="ARBA00022898"/>
    </source>
</evidence>
<dbReference type="NCBIfam" id="NF004624">
    <property type="entry name" value="PRK05964.1"/>
    <property type="match status" value="1"/>
</dbReference>
<dbReference type="Proteomes" id="UP000185678">
    <property type="component" value="Unassembled WGS sequence"/>
</dbReference>
<dbReference type="PANTHER" id="PTHR42684">
    <property type="entry name" value="ADENOSYLMETHIONINE-8-AMINO-7-OXONONANOATE AMINOTRANSFERASE"/>
    <property type="match status" value="1"/>
</dbReference>
<dbReference type="InterPro" id="IPR005815">
    <property type="entry name" value="BioA"/>
</dbReference>
<feature type="binding site" evidence="9">
    <location>
        <position position="316"/>
    </location>
    <ligand>
        <name>substrate</name>
    </ligand>
</feature>
<name>A0A1N7K3W5_9PROT</name>
<evidence type="ECO:0000256" key="8">
    <source>
        <dbReference type="ARBA" id="ARBA00048449"/>
    </source>
</evidence>
<keyword evidence="5 9" id="KW-0949">S-adenosyl-L-methionine</keyword>
<dbReference type="GO" id="GO:0004015">
    <property type="term" value="F:adenosylmethionine-8-amino-7-oxononanoate transaminase activity"/>
    <property type="evidence" value="ECO:0007669"/>
    <property type="project" value="UniProtKB-UniRule"/>
</dbReference>
<feature type="binding site" evidence="9">
    <location>
        <begin position="116"/>
        <end position="117"/>
    </location>
    <ligand>
        <name>pyridoxal 5'-phosphate</name>
        <dbReference type="ChEBI" id="CHEBI:597326"/>
    </ligand>
</feature>
<evidence type="ECO:0000256" key="1">
    <source>
        <dbReference type="ARBA" id="ARBA00001933"/>
    </source>
</evidence>
<keyword evidence="3 9" id="KW-0032">Aminotransferase</keyword>
<evidence type="ECO:0000313" key="11">
    <source>
        <dbReference type="Proteomes" id="UP000185678"/>
    </source>
</evidence>
<comment type="catalytic activity">
    <reaction evidence="8 9">
        <text>(8S)-8-amino-7-oxononanoate + S-adenosyl-L-methionine = S-adenosyl-4-methylsulfanyl-2-oxobutanoate + (7R,8S)-7,8-diammoniononanoate</text>
        <dbReference type="Rhea" id="RHEA:16861"/>
        <dbReference type="ChEBI" id="CHEBI:16490"/>
        <dbReference type="ChEBI" id="CHEBI:59789"/>
        <dbReference type="ChEBI" id="CHEBI:149468"/>
        <dbReference type="ChEBI" id="CHEBI:149469"/>
        <dbReference type="EC" id="2.6.1.62"/>
    </reaction>
</comment>
<organism evidence="10 11">
    <name type="scientific">Insolitispirillum peregrinum</name>
    <dbReference type="NCBI Taxonomy" id="80876"/>
    <lineage>
        <taxon>Bacteria</taxon>
        <taxon>Pseudomonadati</taxon>
        <taxon>Pseudomonadota</taxon>
        <taxon>Alphaproteobacteria</taxon>
        <taxon>Rhodospirillales</taxon>
        <taxon>Novispirillaceae</taxon>
        <taxon>Insolitispirillum</taxon>
    </lineage>
</organism>
<dbReference type="RefSeq" id="WP_076399435.1">
    <property type="nucleotide sequence ID" value="NZ_FTOA01000002.1"/>
</dbReference>
<sequence>MSRLSPAEIIALDRAHVWHPFTQAQTAPDPVVIERGAGVSLFEPDGREWLDLVSSWWVNLHGHGHAGIADAIAAQARTLEHVIFAQITHRPAAELSARLAAALPAGLERVFFSDNGSTAIEVAMKAALQLHRNQGQNQRRRFLAFDGGYHGDTVGAMSAGVSSGFFNAWTEMLFPVDVLDLPTTWIGDDAVEAKEAAALAALDQHLAAYGDQIVAAIIEPLVQGASGMRMHRAGFLTQAAERLRAAGVLVIFDEVMTGFGRTGAVFACQEVGFSPDFLCLSKGLTGGFLPMALTITTPAVYEAFLDPSVEKAFLHGHSYTANPLGCAAALASLDLTLSADCAAQRQRIERHHRAALAELADLPMVCRPRVQGTIAALTIRMPDGPNGKGGYASPLGAQLTASFRQDGLLLRPLGNVVYMLPPYCISDEQLERGWQGIRRALLALR</sequence>
<evidence type="ECO:0000256" key="6">
    <source>
        <dbReference type="ARBA" id="ARBA00022756"/>
    </source>
</evidence>